<evidence type="ECO:0000256" key="1">
    <source>
        <dbReference type="ARBA" id="ARBA00004323"/>
    </source>
</evidence>
<evidence type="ECO:0000256" key="8">
    <source>
        <dbReference type="ARBA" id="ARBA00023180"/>
    </source>
</evidence>
<evidence type="ECO:0000256" key="3">
    <source>
        <dbReference type="ARBA" id="ARBA00022692"/>
    </source>
</evidence>
<proteinExistence type="predicted"/>
<keyword evidence="5" id="KW-1133">Transmembrane helix</keyword>
<dbReference type="Gene3D" id="3.40.50.300">
    <property type="entry name" value="P-loop containing nucleotide triphosphate hydrolases"/>
    <property type="match status" value="1"/>
</dbReference>
<keyword evidence="3" id="KW-0812">Transmembrane</keyword>
<feature type="compositionally biased region" description="Basic and acidic residues" evidence="9">
    <location>
        <begin position="22"/>
        <end position="35"/>
    </location>
</feature>
<evidence type="ECO:0000256" key="6">
    <source>
        <dbReference type="ARBA" id="ARBA00023034"/>
    </source>
</evidence>
<dbReference type="EMBL" id="OU015569">
    <property type="protein sequence ID" value="CAG5094885.1"/>
    <property type="molecule type" value="Genomic_DNA"/>
</dbReference>
<dbReference type="InterPro" id="IPR007734">
    <property type="entry name" value="Heparan_SO4_2-O-STrfase"/>
</dbReference>
<protein>
    <submittedName>
        <fullName evidence="10">Oidioi.mRNA.OKI2018_I69.XSR.g13935.t1.cds</fullName>
    </submittedName>
</protein>
<keyword evidence="6" id="KW-0333">Golgi apparatus</keyword>
<accession>A0ABN7SEK1</accession>
<evidence type="ECO:0000313" key="10">
    <source>
        <dbReference type="EMBL" id="CAG5094885.1"/>
    </source>
</evidence>
<evidence type="ECO:0000256" key="2">
    <source>
        <dbReference type="ARBA" id="ARBA00022679"/>
    </source>
</evidence>
<keyword evidence="2" id="KW-0808">Transferase</keyword>
<evidence type="ECO:0000256" key="4">
    <source>
        <dbReference type="ARBA" id="ARBA00022968"/>
    </source>
</evidence>
<dbReference type="Proteomes" id="UP001158576">
    <property type="component" value="Chromosome XSR"/>
</dbReference>
<keyword evidence="8" id="KW-0325">Glycoprotein</keyword>
<evidence type="ECO:0000313" key="11">
    <source>
        <dbReference type="Proteomes" id="UP001158576"/>
    </source>
</evidence>
<sequence>MMILAPDFTLQILVPSSNVQEDYPRPEELSEEEHTTQLPPTEKPFIPEAAEAGTEKQEEHAAEKTNILRGSADVWTPETVKSDDELFEAALGMNMGALPNPDFVYHNKLPKCGSTTMHAILGVLSRWNSFRYLKLEPSLVKFFDGEKMSKLINTLVENKKVSKESGGPGNLLSLSGLSRKCESVWKYNQFLCGNAPVCTGHSPAEKQKAAEIAKHNIANNFFLVGILEQFIDTLHVFEKLMPSYYSRAVEALNSQSVQQIINATKTQHKTPMSDASKNYFRNGPLRHEIDVYNFAKRIFNEKMKRAGIDPYVKVNHSKRLYF</sequence>
<gene>
    <name evidence="10" type="ORF">OKIOD_LOCUS5493</name>
</gene>
<evidence type="ECO:0000256" key="7">
    <source>
        <dbReference type="ARBA" id="ARBA00023136"/>
    </source>
</evidence>
<dbReference type="PANTHER" id="PTHR12129:SF15">
    <property type="entry name" value="URONYL 2-SULFOTRANSFERASE"/>
    <property type="match status" value="1"/>
</dbReference>
<feature type="region of interest" description="Disordered" evidence="9">
    <location>
        <begin position="19"/>
        <end position="44"/>
    </location>
</feature>
<dbReference type="PANTHER" id="PTHR12129">
    <property type="entry name" value="HEPARAN SULFATE 2-O-SULFOTRANSFERASE"/>
    <property type="match status" value="1"/>
</dbReference>
<keyword evidence="4" id="KW-0735">Signal-anchor</keyword>
<reference evidence="10 11" key="1">
    <citation type="submission" date="2021-04" db="EMBL/GenBank/DDBJ databases">
        <authorList>
            <person name="Bliznina A."/>
        </authorList>
    </citation>
    <scope>NUCLEOTIDE SEQUENCE [LARGE SCALE GENOMIC DNA]</scope>
</reference>
<comment type="subcellular location">
    <subcellularLocation>
        <location evidence="1">Golgi apparatus membrane</location>
        <topology evidence="1">Single-pass type II membrane protein</topology>
    </subcellularLocation>
</comment>
<dbReference type="InterPro" id="IPR027417">
    <property type="entry name" value="P-loop_NTPase"/>
</dbReference>
<name>A0ABN7SEK1_OIKDI</name>
<organism evidence="10 11">
    <name type="scientific">Oikopleura dioica</name>
    <name type="common">Tunicate</name>
    <dbReference type="NCBI Taxonomy" id="34765"/>
    <lineage>
        <taxon>Eukaryota</taxon>
        <taxon>Metazoa</taxon>
        <taxon>Chordata</taxon>
        <taxon>Tunicata</taxon>
        <taxon>Appendicularia</taxon>
        <taxon>Copelata</taxon>
        <taxon>Oikopleuridae</taxon>
        <taxon>Oikopleura</taxon>
    </lineage>
</organism>
<evidence type="ECO:0000256" key="9">
    <source>
        <dbReference type="SAM" id="MobiDB-lite"/>
    </source>
</evidence>
<keyword evidence="7" id="KW-0472">Membrane</keyword>
<evidence type="ECO:0000256" key="5">
    <source>
        <dbReference type="ARBA" id="ARBA00022989"/>
    </source>
</evidence>
<keyword evidence="11" id="KW-1185">Reference proteome</keyword>